<reference evidence="7" key="1">
    <citation type="submission" date="2021-05" db="EMBL/GenBank/DDBJ databases">
        <title>A free-living protist that lacks canonical eukaryotic 1 DNA replication and segregation systems.</title>
        <authorList>
            <person name="Salas-Leiva D.E."/>
            <person name="Tromer E.C."/>
            <person name="Curtis B.A."/>
            <person name="Jerlstrom-Hultqvist J."/>
            <person name="Kolisko M."/>
            <person name="Yi Z."/>
            <person name="Salas-Leiva J.S."/>
            <person name="Gallot-Lavallee L."/>
            <person name="Kops G.J.P.L."/>
            <person name="Archibald J.M."/>
            <person name="Simpson A.G.B."/>
            <person name="Roger A.J."/>
        </authorList>
    </citation>
    <scope>NUCLEOTIDE SEQUENCE</scope>
    <source>
        <strain evidence="7">BICM</strain>
    </source>
</reference>
<dbReference type="CDD" id="cd05483">
    <property type="entry name" value="retropepsin_like_bacteria"/>
    <property type="match status" value="1"/>
</dbReference>
<evidence type="ECO:0000313" key="8">
    <source>
        <dbReference type="Proteomes" id="UP000717585"/>
    </source>
</evidence>
<evidence type="ECO:0000259" key="6">
    <source>
        <dbReference type="Pfam" id="PF00078"/>
    </source>
</evidence>
<dbReference type="Gene3D" id="3.10.10.10">
    <property type="entry name" value="HIV Type 1 Reverse Transcriptase, subunit A, domain 1"/>
    <property type="match status" value="1"/>
</dbReference>
<evidence type="ECO:0000256" key="4">
    <source>
        <dbReference type="ARBA" id="ARBA00022759"/>
    </source>
</evidence>
<keyword evidence="1" id="KW-0808">Transferase</keyword>
<dbReference type="GO" id="GO:0016779">
    <property type="term" value="F:nucleotidyltransferase activity"/>
    <property type="evidence" value="ECO:0007669"/>
    <property type="project" value="UniProtKB-KW"/>
</dbReference>
<dbReference type="GO" id="GO:0004190">
    <property type="term" value="F:aspartic-type endopeptidase activity"/>
    <property type="evidence" value="ECO:0007669"/>
    <property type="project" value="InterPro"/>
</dbReference>
<dbReference type="InterPro" id="IPR050951">
    <property type="entry name" value="Retrovirus_Pol_polyprotein"/>
</dbReference>
<name>A0A8J6BCK0_9EUKA</name>
<feature type="domain" description="Reverse transcriptase" evidence="6">
    <location>
        <begin position="536"/>
        <end position="607"/>
    </location>
</feature>
<dbReference type="InterPro" id="IPR043128">
    <property type="entry name" value="Rev_trsase/Diguanyl_cyclase"/>
</dbReference>
<sequence length="616" mass="67948">MFGNISLPTLSVETLTSETWRSFKRDAARIKALYPAAKLAVLLPNDLQDIIEDTLNVDLAKANDDKIDEYVSKFLAPVDKLSLVKELEAVTCQVSEKRITSIRAYVSAFSAVFSKAEDIEESDSDEDEEEQEEDEEDISPFEKNARKIFLQGIRPSTFRKVLDFELKEHPKRKSLADAYELSIALAQEDDDARAKAIRFGHYQAGKSSTRKKGTAAGGQPPRLPVPGAVASGAPEKSSTLKPNDVNPALKPPHRACGKCGGWHWDNQCPNGAPMRSRQEGGGLRSNPKKKEPIEANLLDTDPDEPLKVSGRINDQEYSFIIDTGAPKSIISAASAEALGLQTVTGPTLRFRMANGSISTTNHYTEAWLHLTLAGAPTRFKAKFAILSGDREKILIGTDILRVLGLLTKDSLFLQLVAENLSKEDGDDIPLSLNQLDVSEDVGAVEIPESASATLRSEVRALLAEYSTLFGPIPAQGAKVEPMRIRLNDPDALVQERARRLSGERRLQVREEVTRLRHLGITRNSVGPFSSPIVVVDKKNGAIRLCVDYTKLNILTIRDHFPLPDLKTFVQEAAGAQFFASLDLTSGYHQMPLHEEDRAMTAFVTPDDYEELWFNGC</sequence>
<keyword evidence="2" id="KW-0548">Nucleotidyltransferase</keyword>
<dbReference type="PANTHER" id="PTHR37984">
    <property type="entry name" value="PROTEIN CBG26694"/>
    <property type="match status" value="1"/>
</dbReference>
<accession>A0A8J6BCK0</accession>
<dbReference type="PROSITE" id="PS00141">
    <property type="entry name" value="ASP_PROTEASE"/>
    <property type="match status" value="1"/>
</dbReference>
<dbReference type="OrthoDB" id="1430630at2759"/>
<dbReference type="SUPFAM" id="SSF50630">
    <property type="entry name" value="Acid proteases"/>
    <property type="match status" value="1"/>
</dbReference>
<dbReference type="Proteomes" id="UP000717585">
    <property type="component" value="Unassembled WGS sequence"/>
</dbReference>
<feature type="compositionally biased region" description="Acidic residues" evidence="5">
    <location>
        <begin position="118"/>
        <end position="139"/>
    </location>
</feature>
<evidence type="ECO:0000256" key="1">
    <source>
        <dbReference type="ARBA" id="ARBA00022679"/>
    </source>
</evidence>
<dbReference type="InterPro" id="IPR001969">
    <property type="entry name" value="Aspartic_peptidase_AS"/>
</dbReference>
<dbReference type="Gene3D" id="2.40.70.10">
    <property type="entry name" value="Acid Proteases"/>
    <property type="match status" value="1"/>
</dbReference>
<dbReference type="InterPro" id="IPR043502">
    <property type="entry name" value="DNA/RNA_pol_sf"/>
</dbReference>
<dbReference type="SUPFAM" id="SSF56672">
    <property type="entry name" value="DNA/RNA polymerases"/>
    <property type="match status" value="1"/>
</dbReference>
<evidence type="ECO:0000256" key="5">
    <source>
        <dbReference type="SAM" id="MobiDB-lite"/>
    </source>
</evidence>
<dbReference type="Gene3D" id="3.30.70.270">
    <property type="match status" value="1"/>
</dbReference>
<feature type="region of interest" description="Disordered" evidence="5">
    <location>
        <begin position="203"/>
        <end position="248"/>
    </location>
</feature>
<dbReference type="AlphaFoldDB" id="A0A8J6BCK0"/>
<feature type="region of interest" description="Disordered" evidence="5">
    <location>
        <begin position="270"/>
        <end position="306"/>
    </location>
</feature>
<evidence type="ECO:0000256" key="2">
    <source>
        <dbReference type="ARBA" id="ARBA00022695"/>
    </source>
</evidence>
<keyword evidence="8" id="KW-1185">Reference proteome</keyword>
<keyword evidence="3" id="KW-0540">Nuclease</keyword>
<dbReference type="GO" id="GO:0006508">
    <property type="term" value="P:proteolysis"/>
    <property type="evidence" value="ECO:0007669"/>
    <property type="project" value="InterPro"/>
</dbReference>
<proteinExistence type="predicted"/>
<dbReference type="CDD" id="cd01647">
    <property type="entry name" value="RT_LTR"/>
    <property type="match status" value="1"/>
</dbReference>
<dbReference type="InterPro" id="IPR000477">
    <property type="entry name" value="RT_dom"/>
</dbReference>
<feature type="region of interest" description="Disordered" evidence="5">
    <location>
        <begin position="117"/>
        <end position="141"/>
    </location>
</feature>
<keyword evidence="4" id="KW-0378">Hydrolase</keyword>
<evidence type="ECO:0000256" key="3">
    <source>
        <dbReference type="ARBA" id="ARBA00022722"/>
    </source>
</evidence>
<gene>
    <name evidence="7" type="ORF">J8273_0872</name>
</gene>
<dbReference type="InterPro" id="IPR021109">
    <property type="entry name" value="Peptidase_aspartic_dom_sf"/>
</dbReference>
<protein>
    <recommendedName>
        <fullName evidence="6">Reverse transcriptase domain-containing protein</fullName>
    </recommendedName>
</protein>
<organism evidence="7 8">
    <name type="scientific">Carpediemonas membranifera</name>
    <dbReference type="NCBI Taxonomy" id="201153"/>
    <lineage>
        <taxon>Eukaryota</taxon>
        <taxon>Metamonada</taxon>
        <taxon>Carpediemonas-like organisms</taxon>
        <taxon>Carpediemonas</taxon>
    </lineage>
</organism>
<dbReference type="GO" id="GO:0004519">
    <property type="term" value="F:endonuclease activity"/>
    <property type="evidence" value="ECO:0007669"/>
    <property type="project" value="UniProtKB-KW"/>
</dbReference>
<dbReference type="Pfam" id="PF00078">
    <property type="entry name" value="RVT_1"/>
    <property type="match status" value="1"/>
</dbReference>
<dbReference type="PANTHER" id="PTHR37984:SF5">
    <property type="entry name" value="PROTEIN NYNRIN-LIKE"/>
    <property type="match status" value="1"/>
</dbReference>
<comment type="caution">
    <text evidence="7">The sequence shown here is derived from an EMBL/GenBank/DDBJ whole genome shotgun (WGS) entry which is preliminary data.</text>
</comment>
<keyword evidence="4" id="KW-0255">Endonuclease</keyword>
<dbReference type="Pfam" id="PF13650">
    <property type="entry name" value="Asp_protease_2"/>
    <property type="match status" value="1"/>
</dbReference>
<dbReference type="EMBL" id="JAHDYR010000002">
    <property type="protein sequence ID" value="KAG9397382.1"/>
    <property type="molecule type" value="Genomic_DNA"/>
</dbReference>
<evidence type="ECO:0000313" key="7">
    <source>
        <dbReference type="EMBL" id="KAG9397382.1"/>
    </source>
</evidence>
<dbReference type="InterPro" id="IPR034122">
    <property type="entry name" value="Retropepsin-like_bacterial"/>
</dbReference>